<feature type="domain" description="C2H2-type" evidence="11">
    <location>
        <begin position="1761"/>
        <end position="1788"/>
    </location>
</feature>
<keyword evidence="3" id="KW-0677">Repeat</keyword>
<dbReference type="PANTHER" id="PTHR24384:SF189">
    <property type="entry name" value="C2H2-TYPE DOMAIN-CONTAINING PROTEIN-RELATED"/>
    <property type="match status" value="1"/>
</dbReference>
<keyword evidence="5" id="KW-0862">Zinc</keyword>
<feature type="domain" description="C2H2-type" evidence="11">
    <location>
        <begin position="1586"/>
        <end position="1615"/>
    </location>
</feature>
<evidence type="ECO:0000256" key="2">
    <source>
        <dbReference type="ARBA" id="ARBA00022723"/>
    </source>
</evidence>
<dbReference type="PROSITE" id="PS50878">
    <property type="entry name" value="RT_POL"/>
    <property type="match status" value="1"/>
</dbReference>
<feature type="domain" description="C2H2-type" evidence="11">
    <location>
        <begin position="1789"/>
        <end position="1816"/>
    </location>
</feature>
<dbReference type="CDD" id="cd01650">
    <property type="entry name" value="RT_nLTR_like"/>
    <property type="match status" value="1"/>
</dbReference>
<dbReference type="SUPFAM" id="SSF46689">
    <property type="entry name" value="Homeodomain-like"/>
    <property type="match status" value="1"/>
</dbReference>
<evidence type="ECO:0000256" key="10">
    <source>
        <dbReference type="PROSITE-ProRule" id="PRU00042"/>
    </source>
</evidence>
<comment type="caution">
    <text evidence="13">The sequence shown here is derived from an EMBL/GenBank/DDBJ whole genome shotgun (WGS) entry which is preliminary data.</text>
</comment>
<keyword evidence="9" id="KW-0539">Nucleus</keyword>
<dbReference type="Gene3D" id="3.30.160.60">
    <property type="entry name" value="Classic Zinc Finger"/>
    <property type="match status" value="12"/>
</dbReference>
<evidence type="ECO:0000256" key="8">
    <source>
        <dbReference type="ARBA" id="ARBA00023163"/>
    </source>
</evidence>
<dbReference type="Proteomes" id="UP001148838">
    <property type="component" value="Unassembled WGS sequence"/>
</dbReference>
<dbReference type="Gene3D" id="3.30.420.10">
    <property type="entry name" value="Ribonuclease H-like superfamily/Ribonuclease H"/>
    <property type="match status" value="2"/>
</dbReference>
<dbReference type="PROSITE" id="PS50157">
    <property type="entry name" value="ZINC_FINGER_C2H2_2"/>
    <property type="match status" value="12"/>
</dbReference>
<dbReference type="PANTHER" id="PTHR24384">
    <property type="entry name" value="FINGER PUTATIVE TRANSCRIPTION FACTOR FAMILY-RELATED"/>
    <property type="match status" value="1"/>
</dbReference>
<feature type="domain" description="C2H2-type" evidence="11">
    <location>
        <begin position="1647"/>
        <end position="1674"/>
    </location>
</feature>
<evidence type="ECO:0000259" key="12">
    <source>
        <dbReference type="PROSITE" id="PS50878"/>
    </source>
</evidence>
<gene>
    <name evidence="13" type="ORF">ANN_23800</name>
</gene>
<dbReference type="InterPro" id="IPR043128">
    <property type="entry name" value="Rev_trsase/Diguanyl_cyclase"/>
</dbReference>
<dbReference type="InterPro" id="IPR050752">
    <property type="entry name" value="C2H2-ZF_domain"/>
</dbReference>
<evidence type="ECO:0000256" key="6">
    <source>
        <dbReference type="ARBA" id="ARBA00023015"/>
    </source>
</evidence>
<evidence type="ECO:0000259" key="11">
    <source>
        <dbReference type="PROSITE" id="PS50157"/>
    </source>
</evidence>
<keyword evidence="2" id="KW-0479">Metal-binding</keyword>
<dbReference type="SUPFAM" id="SSF56672">
    <property type="entry name" value="DNA/RNA polymerases"/>
    <property type="match status" value="1"/>
</dbReference>
<keyword evidence="8" id="KW-0804">Transcription</keyword>
<dbReference type="PROSITE" id="PS00028">
    <property type="entry name" value="ZINC_FINGER_C2H2_1"/>
    <property type="match status" value="11"/>
</dbReference>
<dbReference type="InterPro" id="IPR002492">
    <property type="entry name" value="Transposase_Tc1-like"/>
</dbReference>
<dbReference type="Gene3D" id="3.30.70.270">
    <property type="match status" value="1"/>
</dbReference>
<sequence length="2000" mass="230881">MTAYLFAHFRVFTSNCLTRGEESSVFGQQASQSCVAVKPASRPECVRNCGSVLASAAYPEVTRKKPLVSEVNTKKRLEFGNNNIDKDEAWWNDVIFVDESPFSAFGQAGRVMVWRKVKEDMKIDNLQTTVNHGGKVMIWGCMSAAGVGELVLFDEEKDDDIKDSFYEELEHTFDQLPRYHMKVLLGDFNAKVGREDIFRPTIGKESLHVRSNDNGVRGADCNSDHYLVIGELRERLSVAKRVEQQANISRFNILKLKDEETKQRYQVEISNRFGALATADEAEEELDVNSVWDNIRDNIKIAAEQSIGYHETQKKKPWFDEDCSIAVDRRKQAKLKFLQDPIVENRDHYFNERREASRTFRNKKRDYLKEKLNEIEKNSKNRNIRDLYKGIKEFKNGYQARVNVIKDENGDLLADSHSVLNRWKNYFGQLLNIHRPNRNDRDEIEIQTAEPFIPEPTLSEVEIAIENLKKYKSPGIDQIPAELIQEGGRAVSSEIYKLVLAIWEKEIVPEQWKESIIVPIFKKGDKTNCSNFRGISLLLTSYKILSNILLKRLTPYVDEIIGDHQCGFRRNRSTIDQIFCIRQILEKKWEYKGTVHQLFIDFKKAYDSVKREVLYNILIEFGIPKKLVRLIKMCLSETYSRVRIGHFLSDAFPIHCGLKQGDALSPLLFNFALEYAIRKVQDNTEGLELNGLHQLLVYMDDVNMLGENPQTIRENAEILVEASRAIGLEVNPEKTKYMIMSRDWNIVRNGTIKIRDLSFEEVEKFKYLGATVTNLNDTREEIKLRINMGNACYYSVEKLLSSSLLSKSLKVRIYKTVILPVLLYGCETWTLTLREEQRLRVFENKVLRKIFGAKRDEVTGEWRKLHNAELHALYTSPDIIRNIKSRRLRWAGHVARMGESRNAYRVLVGRPEGKDLWGGRDRKIAAECHIGLATVNSIIKRYRETGSITPQKKGNCGRKRKTSPADDRLIVRKSKLNPRLTAVDLTRELMATTGANIHVTTVQRRLLEAGRRAHKPIKKQLLTPVMCKKRLMWAKLYQHWTVNDWKNVLFSTESHFEVHSHRVSYVRKGSEKVTAAHLQQAPKYSPKVMFWGCFTHEGPGALIPIKGMMKSDKYIQLLETRIVPQLQKSFPNGRGVFQQYLAPCHTSRKTTEFFNKKNIQVLPWPGNSPDINPIENLWSICKRRMQKMDCSTKEKMISALIGVWFRDEEMKNICGKLVESMPNRLRAVTADDDLPLFMCYSCITKLNTVHELIVSCVQSNDRLNQLLQMEQKLALTEIEANDQNEWILLHLEPAYKKFEENDAGVANHRSEVIQNCASKDSIKIKVNSTEFKLTCSVATQTERILRKTIKTASRNDKSRNVNHTSYTECEKKTPIVYCDTDNSDKCSKITEFECERLEYLNRETVCFSIKEQTSSPYKVVQNTDRVKNNNEDTHIKEDAICNAKDIQNFVEHTSPNCAKSYAENKVLGIVVQNQHLSNINGSLESNAKDLSNNIFNKSEHFAELDKHKCKVCGVIYVNDVELKGHTCNENDNSRPILCNHCERKFQSIELFNNHMKKNTCTHCGQHFTSEDLLTMHKLSHRDTKVWHCNYENCRKVFLHRSSLDIHKTTHTSESPYLCDVCGKCFTHVSHLSSHKRSHLDEISKKKHKCELCGKGLRSVSRLRDHMRFHTGERPFSCDCCPKQFRTKEKLKQHVAIHGNIRPFKCTICSFSSVRRGNLTKHFKTHSRNNYQCRLGLHSHHSTSSDEKLKKNKKRATNTSDFQCSECGKFLSTKASLEMHERMHAGIKPFLCTECGKQFSQKPGLEYHKRTHTGERPYSCKFCGRGFNSKAGKDKHELIHTGEKPYRCNECDTSFRSFANLHQHKKIHEDSRAFPCSQCDKRFRRREAMQIHMRIHTGERPYSCSICDRSFSQKGDLTKHCTRAHSMKTARKNNINVGLSKTSLSISNKKELKLHIGLDVNLNGARPGAHRIRHGEVRRDILVYKASRQLICWLCGFGKLA</sequence>
<evidence type="ECO:0000256" key="4">
    <source>
        <dbReference type="ARBA" id="ARBA00022771"/>
    </source>
</evidence>
<feature type="domain" description="C2H2-type" evidence="11">
    <location>
        <begin position="1703"/>
        <end position="1730"/>
    </location>
</feature>
<dbReference type="Pfam" id="PF13358">
    <property type="entry name" value="DDE_3"/>
    <property type="match status" value="1"/>
</dbReference>
<dbReference type="Pfam" id="PF01498">
    <property type="entry name" value="HTH_Tnp_Tc3_2"/>
    <property type="match status" value="1"/>
</dbReference>
<evidence type="ECO:0008006" key="15">
    <source>
        <dbReference type="Google" id="ProtNLM"/>
    </source>
</evidence>
<evidence type="ECO:0000256" key="5">
    <source>
        <dbReference type="ARBA" id="ARBA00022833"/>
    </source>
</evidence>
<name>A0ABQ8SM42_PERAM</name>
<feature type="domain" description="C2H2-type" evidence="11">
    <location>
        <begin position="1873"/>
        <end position="1900"/>
    </location>
</feature>
<comment type="subcellular location">
    <subcellularLocation>
        <location evidence="1">Nucleus</location>
    </subcellularLocation>
</comment>
<feature type="domain" description="C2H2-type" evidence="11">
    <location>
        <begin position="1616"/>
        <end position="1643"/>
    </location>
</feature>
<dbReference type="InterPro" id="IPR000477">
    <property type="entry name" value="RT_dom"/>
</dbReference>
<feature type="domain" description="C2H2-type" evidence="11">
    <location>
        <begin position="1845"/>
        <end position="1872"/>
    </location>
</feature>
<proteinExistence type="predicted"/>
<protein>
    <recommendedName>
        <fullName evidence="15">Endonuclease-reverse transcriptase</fullName>
    </recommendedName>
</protein>
<evidence type="ECO:0000256" key="3">
    <source>
        <dbReference type="ARBA" id="ARBA00022737"/>
    </source>
</evidence>
<dbReference type="InterPro" id="IPR036236">
    <property type="entry name" value="Znf_C2H2_sf"/>
</dbReference>
<feature type="domain" description="Reverse transcriptase" evidence="12">
    <location>
        <begin position="501"/>
        <end position="772"/>
    </location>
</feature>
<evidence type="ECO:0000256" key="7">
    <source>
        <dbReference type="ARBA" id="ARBA00023125"/>
    </source>
</evidence>
<dbReference type="Pfam" id="PF00096">
    <property type="entry name" value="zf-C2H2"/>
    <property type="match status" value="6"/>
</dbReference>
<reference evidence="13 14" key="1">
    <citation type="journal article" date="2022" name="Allergy">
        <title>Genome assembly and annotation of Periplaneta americana reveal a comprehensive cockroach allergen profile.</title>
        <authorList>
            <person name="Wang L."/>
            <person name="Xiong Q."/>
            <person name="Saelim N."/>
            <person name="Wang L."/>
            <person name="Nong W."/>
            <person name="Wan A.T."/>
            <person name="Shi M."/>
            <person name="Liu X."/>
            <person name="Cao Q."/>
            <person name="Hui J.H.L."/>
            <person name="Sookrung N."/>
            <person name="Leung T.F."/>
            <person name="Tungtrongchitr A."/>
            <person name="Tsui S.K.W."/>
        </authorList>
    </citation>
    <scope>NUCLEOTIDE SEQUENCE [LARGE SCALE GENOMIC DNA]</scope>
    <source>
        <strain evidence="13">PWHHKU_190912</strain>
    </source>
</reference>
<keyword evidence="7" id="KW-0238">DNA-binding</keyword>
<dbReference type="InterPro" id="IPR009057">
    <property type="entry name" value="Homeodomain-like_sf"/>
</dbReference>
<feature type="domain" description="C2H2-type" evidence="11">
    <location>
        <begin position="1901"/>
        <end position="1929"/>
    </location>
</feature>
<feature type="domain" description="C2H2-type" evidence="11">
    <location>
        <begin position="1558"/>
        <end position="1585"/>
    </location>
</feature>
<feature type="domain" description="C2H2-type" evidence="11">
    <location>
        <begin position="1817"/>
        <end position="1844"/>
    </location>
</feature>
<organism evidence="13 14">
    <name type="scientific">Periplaneta americana</name>
    <name type="common">American cockroach</name>
    <name type="synonym">Blatta americana</name>
    <dbReference type="NCBI Taxonomy" id="6978"/>
    <lineage>
        <taxon>Eukaryota</taxon>
        <taxon>Metazoa</taxon>
        <taxon>Ecdysozoa</taxon>
        <taxon>Arthropoda</taxon>
        <taxon>Hexapoda</taxon>
        <taxon>Insecta</taxon>
        <taxon>Pterygota</taxon>
        <taxon>Neoptera</taxon>
        <taxon>Polyneoptera</taxon>
        <taxon>Dictyoptera</taxon>
        <taxon>Blattodea</taxon>
        <taxon>Blattoidea</taxon>
        <taxon>Blattidae</taxon>
        <taxon>Blattinae</taxon>
        <taxon>Periplaneta</taxon>
    </lineage>
</organism>
<dbReference type="InterPro" id="IPR036397">
    <property type="entry name" value="RNaseH_sf"/>
</dbReference>
<dbReference type="EMBL" id="JAJSOF020000025">
    <property type="protein sequence ID" value="KAJ4435222.1"/>
    <property type="molecule type" value="Genomic_DNA"/>
</dbReference>
<dbReference type="SMART" id="SM00355">
    <property type="entry name" value="ZnF_C2H2"/>
    <property type="match status" value="14"/>
</dbReference>
<keyword evidence="6" id="KW-0805">Transcription regulation</keyword>
<accession>A0ABQ8SM42</accession>
<keyword evidence="14" id="KW-1185">Reference proteome</keyword>
<dbReference type="InterPro" id="IPR013087">
    <property type="entry name" value="Znf_C2H2_type"/>
</dbReference>
<evidence type="ECO:0000313" key="14">
    <source>
        <dbReference type="Proteomes" id="UP001148838"/>
    </source>
</evidence>
<dbReference type="Pfam" id="PF00078">
    <property type="entry name" value="RVT_1"/>
    <property type="match status" value="1"/>
</dbReference>
<evidence type="ECO:0000256" key="1">
    <source>
        <dbReference type="ARBA" id="ARBA00004123"/>
    </source>
</evidence>
<dbReference type="InterPro" id="IPR043502">
    <property type="entry name" value="DNA/RNA_pol_sf"/>
</dbReference>
<evidence type="ECO:0000313" key="13">
    <source>
        <dbReference type="EMBL" id="KAJ4435222.1"/>
    </source>
</evidence>
<evidence type="ECO:0000256" key="9">
    <source>
        <dbReference type="ARBA" id="ARBA00023242"/>
    </source>
</evidence>
<dbReference type="SUPFAM" id="SSF57667">
    <property type="entry name" value="beta-beta-alpha zinc fingers"/>
    <property type="match status" value="7"/>
</dbReference>
<feature type="domain" description="C2H2-type" evidence="11">
    <location>
        <begin position="1675"/>
        <end position="1702"/>
    </location>
</feature>
<keyword evidence="4 10" id="KW-0863">Zinc-finger</keyword>
<dbReference type="InterPro" id="IPR038717">
    <property type="entry name" value="Tc1-like_DDE_dom"/>
</dbReference>